<dbReference type="GO" id="GO:0006631">
    <property type="term" value="P:fatty acid metabolic process"/>
    <property type="evidence" value="ECO:0007669"/>
    <property type="project" value="UniProtKB-KW"/>
</dbReference>
<name>A0A386Z9V5_9NOCA</name>
<dbReference type="KEGG" id="nyu:D7D52_08835"/>
<dbReference type="InterPro" id="IPR043064">
    <property type="entry name" value="FcoT_ThioEstase_Rv0098-like_sf"/>
</dbReference>
<evidence type="ECO:0000256" key="4">
    <source>
        <dbReference type="ARBA" id="ARBA00035117"/>
    </source>
</evidence>
<keyword evidence="1" id="KW-0276">Fatty acid metabolism</keyword>
<dbReference type="RefSeq" id="WP_120735878.1">
    <property type="nucleotide sequence ID" value="NZ_CP032568.1"/>
</dbReference>
<keyword evidence="3" id="KW-0456">Lyase</keyword>
<accession>A0A386Z9V5</accession>
<comment type="catalytic activity">
    <reaction evidence="8">
        <text>a (3R)-3-[(carboxymethyl)amino]fatty acid + holo-[ACP] + H(+) = a (2E)-enoyl-[ACP] + glycine + H2O</text>
        <dbReference type="Rhea" id="RHEA:74923"/>
        <dbReference type="Rhea" id="RHEA-COMP:9685"/>
        <dbReference type="Rhea" id="RHEA-COMP:9925"/>
        <dbReference type="ChEBI" id="CHEBI:15377"/>
        <dbReference type="ChEBI" id="CHEBI:15378"/>
        <dbReference type="ChEBI" id="CHEBI:57305"/>
        <dbReference type="ChEBI" id="CHEBI:64479"/>
        <dbReference type="ChEBI" id="CHEBI:78784"/>
        <dbReference type="ChEBI" id="CHEBI:193080"/>
        <dbReference type="EC" id="4.3.2.11"/>
    </reaction>
    <physiologicalReaction direction="right-to-left" evidence="8">
        <dbReference type="Rhea" id="RHEA:74925"/>
    </physiologicalReaction>
</comment>
<dbReference type="InterPro" id="IPR022598">
    <property type="entry name" value="FcoT_ThioEstase"/>
</dbReference>
<evidence type="ECO:0000313" key="10">
    <source>
        <dbReference type="Proteomes" id="UP000267164"/>
    </source>
</evidence>
<evidence type="ECO:0000256" key="3">
    <source>
        <dbReference type="ARBA" id="ARBA00023239"/>
    </source>
</evidence>
<evidence type="ECO:0000256" key="6">
    <source>
        <dbReference type="ARBA" id="ARBA00035169"/>
    </source>
</evidence>
<reference evidence="9 10" key="1">
    <citation type="submission" date="2018-09" db="EMBL/GenBank/DDBJ databases">
        <title>Nocardia yunnanensis sp. nov., an actinomycete isolated from a soil sample.</title>
        <authorList>
            <person name="Zhang J."/>
        </authorList>
    </citation>
    <scope>NUCLEOTIDE SEQUENCE [LARGE SCALE GENOMIC DNA]</scope>
    <source>
        <strain evidence="9 10">CFHS0054</strain>
    </source>
</reference>
<dbReference type="GO" id="GO:0016829">
    <property type="term" value="F:lyase activity"/>
    <property type="evidence" value="ECO:0007669"/>
    <property type="project" value="UniProtKB-KW"/>
</dbReference>
<comment type="similarity">
    <text evidence="4">Belongs to the FcoT family.</text>
</comment>
<evidence type="ECO:0000256" key="1">
    <source>
        <dbReference type="ARBA" id="ARBA00022832"/>
    </source>
</evidence>
<dbReference type="Proteomes" id="UP000267164">
    <property type="component" value="Chromosome"/>
</dbReference>
<organism evidence="9 10">
    <name type="scientific">Nocardia yunnanensis</name>
    <dbReference type="NCBI Taxonomy" id="2382165"/>
    <lineage>
        <taxon>Bacteria</taxon>
        <taxon>Bacillati</taxon>
        <taxon>Actinomycetota</taxon>
        <taxon>Actinomycetes</taxon>
        <taxon>Mycobacteriales</taxon>
        <taxon>Nocardiaceae</taxon>
        <taxon>Nocardia</taxon>
    </lineage>
</organism>
<keyword evidence="10" id="KW-1185">Reference proteome</keyword>
<dbReference type="OrthoDB" id="510402at2"/>
<keyword evidence="2" id="KW-0443">Lipid metabolism</keyword>
<evidence type="ECO:0000256" key="5">
    <source>
        <dbReference type="ARBA" id="ARBA00035127"/>
    </source>
</evidence>
<gene>
    <name evidence="9" type="ORF">D7D52_08835</name>
</gene>
<dbReference type="Gene3D" id="3.10.129.30">
    <property type="entry name" value="Rv0098, thioesterase-like hot dog domain"/>
    <property type="match status" value="1"/>
</dbReference>
<proteinExistence type="inferred from homology"/>
<sequence length="177" mass="19876">MTTATAVFVNEPGQLDEVLSCYKPHCRYLKSLSVDVFGDRIVGTGTFAIPEPCYIDDTGHLNAVEVGICYNQLLYQTMATMVRHRTGPVLADWTMPEFLRRYLPDVLIAASRNVFRRAIDSRAFTGEFVIERAARYRPGPDASERIALETRYRFWDEFGGACDGEIRVVIVDTGSAP</sequence>
<protein>
    <recommendedName>
        <fullName evidence="6">(2E)-enoyl-[ACP] glycyltransferase</fullName>
        <ecNumber evidence="5">4.3.2.11</ecNumber>
    </recommendedName>
    <alternativeName>
        <fullName evidence="7">(2E)-unsaturated fatty acyl-[ACP] glycyltransferase</fullName>
    </alternativeName>
</protein>
<evidence type="ECO:0000256" key="8">
    <source>
        <dbReference type="ARBA" id="ARBA00048742"/>
    </source>
</evidence>
<evidence type="ECO:0000256" key="7">
    <source>
        <dbReference type="ARBA" id="ARBA00035448"/>
    </source>
</evidence>
<dbReference type="Pfam" id="PF10862">
    <property type="entry name" value="FcoT"/>
    <property type="match status" value="1"/>
</dbReference>
<evidence type="ECO:0000256" key="2">
    <source>
        <dbReference type="ARBA" id="ARBA00023098"/>
    </source>
</evidence>
<dbReference type="EC" id="4.3.2.11" evidence="5"/>
<evidence type="ECO:0000313" key="9">
    <source>
        <dbReference type="EMBL" id="AYF73953.1"/>
    </source>
</evidence>
<dbReference type="AlphaFoldDB" id="A0A386Z9V5"/>
<dbReference type="EMBL" id="CP032568">
    <property type="protein sequence ID" value="AYF73953.1"/>
    <property type="molecule type" value="Genomic_DNA"/>
</dbReference>